<evidence type="ECO:0000313" key="9">
    <source>
        <dbReference type="Proteomes" id="UP000326711"/>
    </source>
</evidence>
<keyword evidence="2" id="KW-1003">Cell membrane</keyword>
<dbReference type="Proteomes" id="UP000326711">
    <property type="component" value="Chromosome"/>
</dbReference>
<comment type="subcellular location">
    <subcellularLocation>
        <location evidence="1">Cell membrane</location>
        <topology evidence="1">Single-pass membrane protein</topology>
    </subcellularLocation>
</comment>
<accession>A0A5J6ZCQ4</accession>
<dbReference type="PANTHER" id="PTHR33885">
    <property type="entry name" value="PHAGE SHOCK PROTEIN C"/>
    <property type="match status" value="1"/>
</dbReference>
<dbReference type="AlphaFoldDB" id="A0A5J6ZCQ4"/>
<proteinExistence type="predicted"/>
<dbReference type="GO" id="GO:0003677">
    <property type="term" value="F:DNA binding"/>
    <property type="evidence" value="ECO:0007669"/>
    <property type="project" value="UniProtKB-KW"/>
</dbReference>
<evidence type="ECO:0000256" key="2">
    <source>
        <dbReference type="ARBA" id="ARBA00022475"/>
    </source>
</evidence>
<dbReference type="KEGG" id="cuo:CUROG_09575"/>
<evidence type="ECO:0000313" key="8">
    <source>
        <dbReference type="EMBL" id="QFQ03259.1"/>
    </source>
</evidence>
<keyword evidence="3 6" id="KW-0812">Transmembrane</keyword>
<evidence type="ECO:0000259" key="7">
    <source>
        <dbReference type="Pfam" id="PF04024"/>
    </source>
</evidence>
<gene>
    <name evidence="8" type="ORF">CUROG_09575</name>
</gene>
<sequence length="78" mass="8840">MSYNAPSPRESFWSRTPKRNMVNKWIGGVCSGLGDYFGIDATILRLAMVLSLFLPGPQLIFYVAAWIIMPARKSWETD</sequence>
<dbReference type="EMBL" id="CP045032">
    <property type="protein sequence ID" value="QFQ03259.1"/>
    <property type="molecule type" value="Genomic_DNA"/>
</dbReference>
<dbReference type="PANTHER" id="PTHR33885:SF3">
    <property type="entry name" value="PHAGE SHOCK PROTEIN C"/>
    <property type="match status" value="1"/>
</dbReference>
<dbReference type="GO" id="GO:0005886">
    <property type="term" value="C:plasma membrane"/>
    <property type="evidence" value="ECO:0007669"/>
    <property type="project" value="UniProtKB-SubCell"/>
</dbReference>
<keyword evidence="4 6" id="KW-1133">Transmembrane helix</keyword>
<evidence type="ECO:0000256" key="4">
    <source>
        <dbReference type="ARBA" id="ARBA00022989"/>
    </source>
</evidence>
<protein>
    <submittedName>
        <fullName evidence="8">DNA-binding transcriptional activator PspC</fullName>
    </submittedName>
</protein>
<dbReference type="RefSeq" id="WP_407923652.1">
    <property type="nucleotide sequence ID" value="NZ_CP045032.1"/>
</dbReference>
<dbReference type="InterPro" id="IPR007168">
    <property type="entry name" value="Phageshock_PspC_N"/>
</dbReference>
<name>A0A5J6ZCQ4_9CORY</name>
<reference evidence="9" key="1">
    <citation type="submission" date="2019-10" db="EMBL/GenBank/DDBJ databases">
        <title>Complete genome sequence of Corynebacterium urogenitalis DSM 108747, isolated from the genital tract of a cow.</title>
        <authorList>
            <person name="Ruckert C."/>
            <person name="Ballas P."/>
            <person name="Wagener K."/>
            <person name="Drillich M."/>
            <person name="Kaempfer P."/>
            <person name="Busse H.-J."/>
            <person name="Ehling-Schulz M."/>
        </authorList>
    </citation>
    <scope>NUCLEOTIDE SEQUENCE [LARGE SCALE GENOMIC DNA]</scope>
    <source>
        <strain evidence="9">LMM 1652</strain>
    </source>
</reference>
<feature type="transmembrane region" description="Helical" evidence="6">
    <location>
        <begin position="43"/>
        <end position="68"/>
    </location>
</feature>
<evidence type="ECO:0000256" key="5">
    <source>
        <dbReference type="ARBA" id="ARBA00023136"/>
    </source>
</evidence>
<keyword evidence="5 6" id="KW-0472">Membrane</keyword>
<keyword evidence="9" id="KW-1185">Reference proteome</keyword>
<keyword evidence="8" id="KW-0238">DNA-binding</keyword>
<dbReference type="InterPro" id="IPR052027">
    <property type="entry name" value="PspC"/>
</dbReference>
<feature type="domain" description="Phage shock protein PspC N-terminal" evidence="7">
    <location>
        <begin position="19"/>
        <end position="71"/>
    </location>
</feature>
<organism evidence="8 9">
    <name type="scientific">Corynebacterium urogenitale</name>
    <dbReference type="NCBI Taxonomy" id="2487892"/>
    <lineage>
        <taxon>Bacteria</taxon>
        <taxon>Bacillati</taxon>
        <taxon>Actinomycetota</taxon>
        <taxon>Actinomycetes</taxon>
        <taxon>Mycobacteriales</taxon>
        <taxon>Corynebacteriaceae</taxon>
        <taxon>Corynebacterium</taxon>
    </lineage>
</organism>
<evidence type="ECO:0000256" key="1">
    <source>
        <dbReference type="ARBA" id="ARBA00004162"/>
    </source>
</evidence>
<evidence type="ECO:0000256" key="3">
    <source>
        <dbReference type="ARBA" id="ARBA00022692"/>
    </source>
</evidence>
<evidence type="ECO:0000256" key="6">
    <source>
        <dbReference type="SAM" id="Phobius"/>
    </source>
</evidence>
<dbReference type="Pfam" id="PF04024">
    <property type="entry name" value="PspC"/>
    <property type="match status" value="1"/>
</dbReference>